<feature type="compositionally biased region" description="Basic and acidic residues" evidence="7">
    <location>
        <begin position="704"/>
        <end position="716"/>
    </location>
</feature>
<feature type="region of interest" description="Disordered" evidence="7">
    <location>
        <begin position="578"/>
        <end position="742"/>
    </location>
</feature>
<dbReference type="InterPro" id="IPR008422">
    <property type="entry name" value="KN_HD"/>
</dbReference>
<feature type="compositionally biased region" description="Acidic residues" evidence="7">
    <location>
        <begin position="259"/>
        <end position="276"/>
    </location>
</feature>
<dbReference type="CDD" id="cd00086">
    <property type="entry name" value="homeodomain"/>
    <property type="match status" value="1"/>
</dbReference>
<gene>
    <name evidence="10" type="primary">LOC101847264</name>
</gene>
<dbReference type="Proteomes" id="UP000694888">
    <property type="component" value="Unplaced"/>
</dbReference>
<feature type="DNA-binding region" description="Homeobox" evidence="6">
    <location>
        <begin position="150"/>
        <end position="212"/>
    </location>
</feature>
<dbReference type="PROSITE" id="PS00027">
    <property type="entry name" value="HOMEOBOX_1"/>
    <property type="match status" value="1"/>
</dbReference>
<feature type="region of interest" description="Disordered" evidence="7">
    <location>
        <begin position="399"/>
        <end position="465"/>
    </location>
</feature>
<keyword evidence="9" id="KW-1185">Reference proteome</keyword>
<feature type="region of interest" description="Disordered" evidence="7">
    <location>
        <begin position="325"/>
        <end position="386"/>
    </location>
</feature>
<dbReference type="GO" id="GO:0003677">
    <property type="term" value="F:DNA binding"/>
    <property type="evidence" value="ECO:0007669"/>
    <property type="project" value="UniProtKB-KW"/>
</dbReference>
<organism evidence="9 10">
    <name type="scientific">Aplysia californica</name>
    <name type="common">California sea hare</name>
    <dbReference type="NCBI Taxonomy" id="6500"/>
    <lineage>
        <taxon>Eukaryota</taxon>
        <taxon>Metazoa</taxon>
        <taxon>Spiralia</taxon>
        <taxon>Lophotrochozoa</taxon>
        <taxon>Mollusca</taxon>
        <taxon>Gastropoda</taxon>
        <taxon>Heterobranchia</taxon>
        <taxon>Euthyneura</taxon>
        <taxon>Tectipleura</taxon>
        <taxon>Aplysiida</taxon>
        <taxon>Aplysioidea</taxon>
        <taxon>Aplysiidae</taxon>
        <taxon>Aplysia</taxon>
    </lineage>
</organism>
<sequence>MFRAGYPLPVSHGEVQMSSKSLSATSSPLPSGAMCEDGRPYVTDPITGRQVCLCNLGVDTPPYGPPRSAAAGDGLKHASLPAAAGVGTTPHLTFDPSAFYPPLVRGLPLRQDRLPPYLTAGMPGQPPVTFDPVLAAHPYGLLYAGMDMAGNPMRKAATRETTGPLKAWLSEHKKNPYPTKAEKIMLAIITRMTLTQVSTWFANARRRLKKENKLFPGDRDDKDDDDEDDEAHRREDGESVHEGNSINTSGPHKPAPLDSDSEDINVDSSDNSDDEDHPNSSHHRHITDAKSPHLLSQDKHTSSLSDFSFQSLSAEQRGLLRHHALDFSQSSLQRKTDGNVYKLTGDNCKDDDVISGSRHNHKQGDINNASSTLDSNSPLKKSNSLSSKPKIWSISEIISSPSSSTSKNSEAHQKDLDSTREYCNYTPPLPQTQSKMKLPSSKTSHTPPTSPGSEERSSHQFSPGADNNYLSTLIYAHAPTQHPAHSSFKHYTVGSMPDLRHSMSNHTVRHSELSLSPARWGSSELRPENSLVRQRRLLQQSSSPIAPCPQKTHETVRGWMAKNEDYIIRCRNALSLDSAKPPSSTSGSMEHHSQHPHSDVTSSPRRKSVGESFSSPVCGSEFGKHPLQIPGSSNTSTPSSYMDKGHSSSRTKSVISSPVSPTTLVKTSTLTGVPCSEPSRNMSMTPEDNHIPTKRGKLTAPGPERSEVLSPHRRENGTFNSNTSDQDSNDGISGTDNMMSCS</sequence>
<proteinExistence type="inferred from homology"/>
<feature type="compositionally biased region" description="Basic and acidic residues" evidence="7">
    <location>
        <begin position="286"/>
        <end position="299"/>
    </location>
</feature>
<keyword evidence="5 6" id="KW-0539">Nucleus</keyword>
<feature type="compositionally biased region" description="Polar residues" evidence="7">
    <location>
        <begin position="365"/>
        <end position="374"/>
    </location>
</feature>
<feature type="compositionally biased region" description="Polar residues" evidence="7">
    <location>
        <begin position="648"/>
        <end position="671"/>
    </location>
</feature>
<feature type="compositionally biased region" description="Polar residues" evidence="7">
    <location>
        <begin position="630"/>
        <end position="640"/>
    </location>
</feature>
<keyword evidence="4 6" id="KW-0371">Homeobox</keyword>
<feature type="compositionally biased region" description="Basic and acidic residues" evidence="7">
    <location>
        <begin position="409"/>
        <end position="420"/>
    </location>
</feature>
<dbReference type="GeneID" id="101847264"/>
<evidence type="ECO:0000256" key="3">
    <source>
        <dbReference type="ARBA" id="ARBA00023125"/>
    </source>
</evidence>
<feature type="region of interest" description="Disordered" evidence="7">
    <location>
        <begin position="212"/>
        <end position="299"/>
    </location>
</feature>
<evidence type="ECO:0000256" key="5">
    <source>
        <dbReference type="ARBA" id="ARBA00023242"/>
    </source>
</evidence>
<dbReference type="InterPro" id="IPR001356">
    <property type="entry name" value="HD"/>
</dbReference>
<accession>A0ABM1A0W6</accession>
<feature type="compositionally biased region" description="Basic and acidic residues" evidence="7">
    <location>
        <begin position="230"/>
        <end position="241"/>
    </location>
</feature>
<dbReference type="RefSeq" id="XP_012938568.1">
    <property type="nucleotide sequence ID" value="XM_013083114.1"/>
</dbReference>
<evidence type="ECO:0000256" key="2">
    <source>
        <dbReference type="ARBA" id="ARBA00008446"/>
    </source>
</evidence>
<evidence type="ECO:0000256" key="1">
    <source>
        <dbReference type="ARBA" id="ARBA00004123"/>
    </source>
</evidence>
<keyword evidence="3 6" id="KW-0238">DNA-binding</keyword>
<dbReference type="SUPFAM" id="SSF46689">
    <property type="entry name" value="Homeodomain-like"/>
    <property type="match status" value="1"/>
</dbReference>
<comment type="subcellular location">
    <subcellularLocation>
        <location evidence="1 6">Nucleus</location>
    </subcellularLocation>
</comment>
<comment type="similarity">
    <text evidence="2">Belongs to the TALE/IRO homeobox family.</text>
</comment>
<dbReference type="PANTHER" id="PTHR11211:SF40">
    <property type="entry name" value="MIRROR, ISOFORM C"/>
    <property type="match status" value="1"/>
</dbReference>
<evidence type="ECO:0000259" key="8">
    <source>
        <dbReference type="PROSITE" id="PS50071"/>
    </source>
</evidence>
<feature type="compositionally biased region" description="Low complexity" evidence="7">
    <location>
        <begin position="399"/>
        <end position="408"/>
    </location>
</feature>
<dbReference type="InterPro" id="IPR009057">
    <property type="entry name" value="Homeodomain-like_sf"/>
</dbReference>
<dbReference type="InterPro" id="IPR017970">
    <property type="entry name" value="Homeobox_CS"/>
</dbReference>
<dbReference type="PROSITE" id="PS50071">
    <property type="entry name" value="HOMEOBOX_2"/>
    <property type="match status" value="1"/>
</dbReference>
<evidence type="ECO:0000256" key="7">
    <source>
        <dbReference type="SAM" id="MobiDB-lite"/>
    </source>
</evidence>
<dbReference type="PANTHER" id="PTHR11211">
    <property type="entry name" value="IROQUOIS-CLASS HOMEODOMAIN PROTEIN IRX"/>
    <property type="match status" value="1"/>
</dbReference>
<evidence type="ECO:0000256" key="6">
    <source>
        <dbReference type="PROSITE-ProRule" id="PRU00108"/>
    </source>
</evidence>
<dbReference type="SMART" id="SM00389">
    <property type="entry name" value="HOX"/>
    <property type="match status" value="1"/>
</dbReference>
<feature type="domain" description="Homeobox" evidence="8">
    <location>
        <begin position="148"/>
        <end position="211"/>
    </location>
</feature>
<name>A0ABM1A0W6_APLCA</name>
<evidence type="ECO:0000256" key="4">
    <source>
        <dbReference type="ARBA" id="ARBA00023155"/>
    </source>
</evidence>
<feature type="compositionally biased region" description="Basic and acidic residues" evidence="7">
    <location>
        <begin position="589"/>
        <end position="598"/>
    </location>
</feature>
<protein>
    <submittedName>
        <fullName evidence="10">Iroquois-class homeodomain protein irx-5</fullName>
    </submittedName>
</protein>
<evidence type="ECO:0000313" key="10">
    <source>
        <dbReference type="RefSeq" id="XP_012938568.1"/>
    </source>
</evidence>
<dbReference type="Gene3D" id="1.10.10.60">
    <property type="entry name" value="Homeodomain-like"/>
    <property type="match status" value="1"/>
</dbReference>
<evidence type="ECO:0000313" key="9">
    <source>
        <dbReference type="Proteomes" id="UP000694888"/>
    </source>
</evidence>
<feature type="compositionally biased region" description="Low complexity" evidence="7">
    <location>
        <begin position="375"/>
        <end position="386"/>
    </location>
</feature>
<feature type="compositionally biased region" description="Polar residues" evidence="7">
    <location>
        <begin position="717"/>
        <end position="742"/>
    </location>
</feature>
<reference evidence="10" key="1">
    <citation type="submission" date="2025-08" db="UniProtKB">
        <authorList>
            <consortium name="RefSeq"/>
        </authorList>
    </citation>
    <scope>IDENTIFICATION</scope>
</reference>
<dbReference type="Pfam" id="PF05920">
    <property type="entry name" value="Homeobox_KN"/>
    <property type="match status" value="1"/>
</dbReference>